<sequence>MKKRIFTLMTAALLMAGPAFNAAYAGAVTPVAYSSVAGNTKLANGMKFYLKAGGVTSGDAFATVKEVTLSDNKTKVWTIAGETETDIAKAAVFEVADFQKVGQKYTFTLKVDGKPIYLGTGGTVSANVDAKTITSTMIVASDKLAELAKITPVLDGDDVTENELSAYTTSEEYSAEDLNDYNLNGFTFTFEAKEGTELEGNTFANPMYAVNVGSDLYFVDVNGSDAKALKALKEKASVTLSDLENSKLKVLALNSDSKYGTSGEKKTAYKILTIAGDKIGDDKNNDAKFTVTEFDQLANEGEFEIKATVSGTSYQIGAIRFTTSDTKTYVTTVDEADKAKIAKATLGTNSYLDASVLLKEDAMNVVNIYFTSNEKSWNDEEGAQREYHKYLVADGSSAGLVALAQNHVDFTSPLAQWIVSDFDGKYTFTLTNRETGKTLGLRLAEDGKEGGYEVVGTVTGGYTAISTGVTSSTPISGTSVKFNTIPTTQYDSYRLFTEEEMEAGIALVFSGKNAVIGERDYYASIANGKVVPSRKESEIALFYPERVKAAADPNKGKENYVLDINEYAYLNEDGEVATGKDTLIVPTYRLATAEDKYWGANASGSDDAKYALADAAVTAATEWAFVMTANGEYSLAEVKRGTNGSAQYSDVTASKVWGVKGVNTSTIGFNTYNHYNNGVVVDEGFANLTILVNDNSDKSHLVAESRHASFDNKLGSIAMQLNANGINEGILNSEGMVFWLDTVGNETPAFYISRGVEGQNERLFMYNATDSMKIFDEGEAQEYFNEAYVLEGTYDESGATPTGDAKVIFRPAVLVDNDTLTTTVGDKLVSVVAKDADITKDQVDGLKAFQFGICLADEDVEGEYIVYNGSKYVYALNGKLGLTSDPQKAMVFTLGDETPTANEGVEVSEVKVIAGEGNVTIAGAQGKKVVISNILGQVVANTVIASDNATIAAPAGVVVVAVEGEAAVKAIVK</sequence>
<evidence type="ECO:0000313" key="3">
    <source>
        <dbReference type="EMBL" id="MTU27973.1"/>
    </source>
</evidence>
<dbReference type="InterPro" id="IPR045963">
    <property type="entry name" value="DUF6383"/>
</dbReference>
<dbReference type="AlphaFoldDB" id="A0A7K1H9S8"/>
<gene>
    <name evidence="3" type="ORF">GMD66_01820</name>
</gene>
<feature type="chain" id="PRO_5029521710" description="DUF6383 domain-containing protein" evidence="1">
    <location>
        <begin position="22"/>
        <end position="973"/>
    </location>
</feature>
<comment type="caution">
    <text evidence="3">The sequence shown here is derived from an EMBL/GenBank/DDBJ whole genome shotgun (WGS) entry which is preliminary data.</text>
</comment>
<proteinExistence type="predicted"/>
<name>A0A7K1H9S8_9BACT</name>
<dbReference type="Proteomes" id="UP000437446">
    <property type="component" value="Unassembled WGS sequence"/>
</dbReference>
<organism evidence="3 4">
    <name type="scientific">Parabacteroides merdae</name>
    <dbReference type="NCBI Taxonomy" id="46503"/>
    <lineage>
        <taxon>Bacteria</taxon>
        <taxon>Pseudomonadati</taxon>
        <taxon>Bacteroidota</taxon>
        <taxon>Bacteroidia</taxon>
        <taxon>Bacteroidales</taxon>
        <taxon>Tannerellaceae</taxon>
        <taxon>Parabacteroides</taxon>
    </lineage>
</organism>
<accession>A0A7K1H9S8</accession>
<keyword evidence="1" id="KW-0732">Signal</keyword>
<feature type="signal peptide" evidence="1">
    <location>
        <begin position="1"/>
        <end position="21"/>
    </location>
</feature>
<dbReference type="RefSeq" id="WP_129942901.1">
    <property type="nucleotide sequence ID" value="NZ_RCYQ01000001.1"/>
</dbReference>
<dbReference type="Pfam" id="PF19910">
    <property type="entry name" value="DUF6383"/>
    <property type="match status" value="1"/>
</dbReference>
<reference evidence="3 4" key="1">
    <citation type="journal article" date="2019" name="Nat. Med.">
        <title>A library of human gut bacterial isolates paired with longitudinal multiomics data enables mechanistic microbiome research.</title>
        <authorList>
            <person name="Poyet M."/>
            <person name="Groussin M."/>
            <person name="Gibbons S.M."/>
            <person name="Avila-Pacheco J."/>
            <person name="Jiang X."/>
            <person name="Kearney S.M."/>
            <person name="Perrotta A.R."/>
            <person name="Berdy B."/>
            <person name="Zhao S."/>
            <person name="Lieberman T.D."/>
            <person name="Swanson P.K."/>
            <person name="Smith M."/>
            <person name="Roesemann S."/>
            <person name="Alexander J.E."/>
            <person name="Rich S.A."/>
            <person name="Livny J."/>
            <person name="Vlamakis H."/>
            <person name="Clish C."/>
            <person name="Bullock K."/>
            <person name="Deik A."/>
            <person name="Scott J."/>
            <person name="Pierce K.A."/>
            <person name="Xavier R.J."/>
            <person name="Alm E.J."/>
        </authorList>
    </citation>
    <scope>NUCLEOTIDE SEQUENCE [LARGE SCALE GENOMIC DNA]</scope>
    <source>
        <strain evidence="3 4">BIOML-A25</strain>
    </source>
</reference>
<dbReference type="EMBL" id="WNCR01000001">
    <property type="protein sequence ID" value="MTU27973.1"/>
    <property type="molecule type" value="Genomic_DNA"/>
</dbReference>
<feature type="domain" description="DUF6383" evidence="2">
    <location>
        <begin position="899"/>
        <end position="972"/>
    </location>
</feature>
<protein>
    <recommendedName>
        <fullName evidence="2">DUF6383 domain-containing protein</fullName>
    </recommendedName>
</protein>
<evidence type="ECO:0000259" key="2">
    <source>
        <dbReference type="Pfam" id="PF19910"/>
    </source>
</evidence>
<evidence type="ECO:0000256" key="1">
    <source>
        <dbReference type="SAM" id="SignalP"/>
    </source>
</evidence>
<evidence type="ECO:0000313" key="4">
    <source>
        <dbReference type="Proteomes" id="UP000437446"/>
    </source>
</evidence>